<gene>
    <name evidence="2" type="ORF">PENTCL1PPCAC_27122</name>
</gene>
<proteinExistence type="predicted"/>
<comment type="caution">
    <text evidence="2">The sequence shown here is derived from an EMBL/GenBank/DDBJ whole genome shotgun (WGS) entry which is preliminary data.</text>
</comment>
<keyword evidence="3" id="KW-1185">Reference proteome</keyword>
<feature type="region of interest" description="Disordered" evidence="1">
    <location>
        <begin position="1"/>
        <end position="54"/>
    </location>
</feature>
<dbReference type="EMBL" id="BTSX01000006">
    <property type="protein sequence ID" value="GMT04948.1"/>
    <property type="molecule type" value="Genomic_DNA"/>
</dbReference>
<organism evidence="2 3">
    <name type="scientific">Pristionchus entomophagus</name>
    <dbReference type="NCBI Taxonomy" id="358040"/>
    <lineage>
        <taxon>Eukaryota</taxon>
        <taxon>Metazoa</taxon>
        <taxon>Ecdysozoa</taxon>
        <taxon>Nematoda</taxon>
        <taxon>Chromadorea</taxon>
        <taxon>Rhabditida</taxon>
        <taxon>Rhabditina</taxon>
        <taxon>Diplogasteromorpha</taxon>
        <taxon>Diplogasteroidea</taxon>
        <taxon>Neodiplogasteridae</taxon>
        <taxon>Pristionchus</taxon>
    </lineage>
</organism>
<dbReference type="GO" id="GO:0046982">
    <property type="term" value="F:protein heterodimerization activity"/>
    <property type="evidence" value="ECO:0007669"/>
    <property type="project" value="InterPro"/>
</dbReference>
<dbReference type="SUPFAM" id="SSF47113">
    <property type="entry name" value="Histone-fold"/>
    <property type="match status" value="1"/>
</dbReference>
<accession>A0AAV5UEX8</accession>
<feature type="compositionally biased region" description="Basic and acidic residues" evidence="1">
    <location>
        <begin position="9"/>
        <end position="20"/>
    </location>
</feature>
<reference evidence="2" key="1">
    <citation type="submission" date="2023-10" db="EMBL/GenBank/DDBJ databases">
        <title>Genome assembly of Pristionchus species.</title>
        <authorList>
            <person name="Yoshida K."/>
            <person name="Sommer R.J."/>
        </authorList>
    </citation>
    <scope>NUCLEOTIDE SEQUENCE</scope>
    <source>
        <strain evidence="2">RS0144</strain>
    </source>
</reference>
<feature type="non-terminal residue" evidence="2">
    <location>
        <position position="1"/>
    </location>
</feature>
<evidence type="ECO:0000256" key="1">
    <source>
        <dbReference type="SAM" id="MobiDB-lite"/>
    </source>
</evidence>
<protein>
    <recommendedName>
        <fullName evidence="4">Transcription factor CBF/NF-Y/archaeal histone domain-containing protein</fullName>
    </recommendedName>
</protein>
<sequence length="148" mass="16694">SSDLLRIMEGSERDSHHYESESGEGSYSSPLHSPPRHHPELDGHGSPPSTGGTLSLNKVRQIAATQGEVLPFTPDGNYALAKVSELFVEHLLRETMELHDEIIDYDQLADTIQNDEDLSFLHDFFPSRMTFEEAQRKAMETSHDEEED</sequence>
<evidence type="ECO:0000313" key="3">
    <source>
        <dbReference type="Proteomes" id="UP001432027"/>
    </source>
</evidence>
<name>A0AAV5UEX8_9BILA</name>
<evidence type="ECO:0008006" key="4">
    <source>
        <dbReference type="Google" id="ProtNLM"/>
    </source>
</evidence>
<evidence type="ECO:0000313" key="2">
    <source>
        <dbReference type="EMBL" id="GMT04948.1"/>
    </source>
</evidence>
<dbReference type="InterPro" id="IPR009072">
    <property type="entry name" value="Histone-fold"/>
</dbReference>
<dbReference type="Gene3D" id="1.10.20.10">
    <property type="entry name" value="Histone, subunit A"/>
    <property type="match status" value="1"/>
</dbReference>
<dbReference type="AlphaFoldDB" id="A0AAV5UEX8"/>
<dbReference type="Proteomes" id="UP001432027">
    <property type="component" value="Unassembled WGS sequence"/>
</dbReference>